<evidence type="ECO:0000256" key="1">
    <source>
        <dbReference type="ARBA" id="ARBA00022630"/>
    </source>
</evidence>
<evidence type="ECO:0000313" key="8">
    <source>
        <dbReference type="EMBL" id="SCB09004.1"/>
    </source>
</evidence>
<dbReference type="HAMAP" id="MF_01216">
    <property type="entry name" value="Azoreductase_type1"/>
    <property type="match status" value="1"/>
</dbReference>
<feature type="binding site" evidence="6">
    <location>
        <position position="10"/>
    </location>
    <ligand>
        <name>FMN</name>
        <dbReference type="ChEBI" id="CHEBI:58210"/>
    </ligand>
</feature>
<comment type="similarity">
    <text evidence="6">Belongs to the azoreductase type 1 family.</text>
</comment>
<keyword evidence="1 6" id="KW-0285">Flavoprotein</keyword>
<keyword evidence="4 6" id="KW-0520">NAD</keyword>
<dbReference type="InterPro" id="IPR003680">
    <property type="entry name" value="Flavodoxin_fold"/>
</dbReference>
<dbReference type="Gene3D" id="3.40.50.360">
    <property type="match status" value="1"/>
</dbReference>
<dbReference type="OrthoDB" id="9787136at2"/>
<dbReference type="EMBL" id="FMAH01000001">
    <property type="protein sequence ID" value="SCB09004.1"/>
    <property type="molecule type" value="Genomic_DNA"/>
</dbReference>
<reference evidence="9" key="1">
    <citation type="submission" date="2016-08" db="EMBL/GenBank/DDBJ databases">
        <authorList>
            <person name="Varghese N."/>
            <person name="Submissions Spin"/>
        </authorList>
    </citation>
    <scope>NUCLEOTIDE SEQUENCE [LARGE SCALE GENOMIC DNA]</scope>
    <source>
        <strain evidence="9">HAMBI 2971</strain>
    </source>
</reference>
<evidence type="ECO:0000313" key="9">
    <source>
        <dbReference type="Proteomes" id="UP000199435"/>
    </source>
</evidence>
<dbReference type="GO" id="GO:0010181">
    <property type="term" value="F:FMN binding"/>
    <property type="evidence" value="ECO:0007669"/>
    <property type="project" value="UniProtKB-UniRule"/>
</dbReference>
<sequence>MPSILHLDASARRSRSISRTLSQTFIDTWLAARPDDQVIRRDLAIDPPPHVTEEWIAAAFTPTEQRDMAMRDRLSWSDAAIDELSAADILVFGTPMYNYGMPSALKAWFDQVVRVGRTFSFDLSRGDWPLEPVLSGKRLVVLSARGEFGFAAEGLRGGWNHLDPHIATCARYLGVAQDAIETVAVEYQEFGDERHARSRDLAATQVKELAISLAAAFSQ</sequence>
<comment type="catalytic activity">
    <reaction evidence="6">
        <text>2 a quinone + NADH + H(+) = 2 a 1,4-benzosemiquinone + NAD(+)</text>
        <dbReference type="Rhea" id="RHEA:65952"/>
        <dbReference type="ChEBI" id="CHEBI:15378"/>
        <dbReference type="ChEBI" id="CHEBI:57540"/>
        <dbReference type="ChEBI" id="CHEBI:57945"/>
        <dbReference type="ChEBI" id="CHEBI:132124"/>
        <dbReference type="ChEBI" id="CHEBI:134225"/>
    </reaction>
</comment>
<keyword evidence="3 6" id="KW-0560">Oxidoreductase</keyword>
<dbReference type="AlphaFoldDB" id="A0A1C3U0K5"/>
<dbReference type="InterPro" id="IPR023048">
    <property type="entry name" value="NADH:quinone_OxRdtase_FMN_depd"/>
</dbReference>
<proteinExistence type="inferred from homology"/>
<comment type="subunit">
    <text evidence="6">Homodimer.</text>
</comment>
<dbReference type="SUPFAM" id="SSF52218">
    <property type="entry name" value="Flavoproteins"/>
    <property type="match status" value="1"/>
</dbReference>
<evidence type="ECO:0000259" key="7">
    <source>
        <dbReference type="Pfam" id="PF02525"/>
    </source>
</evidence>
<dbReference type="GO" id="GO:0009055">
    <property type="term" value="F:electron transfer activity"/>
    <property type="evidence" value="ECO:0007669"/>
    <property type="project" value="UniProtKB-UniRule"/>
</dbReference>
<evidence type="ECO:0000256" key="4">
    <source>
        <dbReference type="ARBA" id="ARBA00023027"/>
    </source>
</evidence>
<comment type="catalytic activity">
    <reaction evidence="5">
        <text>N,N-dimethyl-1,4-phenylenediamine + anthranilate + 2 NAD(+) = 2-(4-dimethylaminophenyl)diazenylbenzoate + 2 NADH + 2 H(+)</text>
        <dbReference type="Rhea" id="RHEA:55872"/>
        <dbReference type="ChEBI" id="CHEBI:15378"/>
        <dbReference type="ChEBI" id="CHEBI:15783"/>
        <dbReference type="ChEBI" id="CHEBI:16567"/>
        <dbReference type="ChEBI" id="CHEBI:57540"/>
        <dbReference type="ChEBI" id="CHEBI:57945"/>
        <dbReference type="ChEBI" id="CHEBI:71579"/>
        <dbReference type="EC" id="1.7.1.17"/>
    </reaction>
    <physiologicalReaction direction="right-to-left" evidence="5">
        <dbReference type="Rhea" id="RHEA:55874"/>
    </physiologicalReaction>
</comment>
<evidence type="ECO:0000256" key="2">
    <source>
        <dbReference type="ARBA" id="ARBA00022643"/>
    </source>
</evidence>
<dbReference type="PANTHER" id="PTHR43741">
    <property type="entry name" value="FMN-DEPENDENT NADH-AZOREDUCTASE 1"/>
    <property type="match status" value="1"/>
</dbReference>
<comment type="caution">
    <text evidence="6">Lacks conserved residue(s) required for the propagation of feature annotation.</text>
</comment>
<organism evidence="8 9">
    <name type="scientific">Rhizobium miluonense</name>
    <dbReference type="NCBI Taxonomy" id="411945"/>
    <lineage>
        <taxon>Bacteria</taxon>
        <taxon>Pseudomonadati</taxon>
        <taxon>Pseudomonadota</taxon>
        <taxon>Alphaproteobacteria</taxon>
        <taxon>Hyphomicrobiales</taxon>
        <taxon>Rhizobiaceae</taxon>
        <taxon>Rhizobium/Agrobacterium group</taxon>
        <taxon>Rhizobium</taxon>
    </lineage>
</organism>
<evidence type="ECO:0000256" key="5">
    <source>
        <dbReference type="ARBA" id="ARBA00048542"/>
    </source>
</evidence>
<accession>A0A1C3U0K5</accession>
<keyword evidence="9" id="KW-1185">Reference proteome</keyword>
<comment type="function">
    <text evidence="6">Also exhibits azoreductase activity. Catalyzes the reductive cleavage of the azo bond in aromatic azo compounds to the corresponding amines.</text>
</comment>
<comment type="function">
    <text evidence="6">Quinone reductase that provides resistance to thiol-specific stress caused by electrophilic quinones.</text>
</comment>
<dbReference type="EC" id="1.7.1.17" evidence="6"/>
<comment type="cofactor">
    <cofactor evidence="6">
        <name>FMN</name>
        <dbReference type="ChEBI" id="CHEBI:58210"/>
    </cofactor>
    <text evidence="6">Binds 1 FMN per subunit.</text>
</comment>
<dbReference type="Pfam" id="PF02525">
    <property type="entry name" value="Flavodoxin_2"/>
    <property type="match status" value="1"/>
</dbReference>
<dbReference type="EC" id="1.6.5.-" evidence="6"/>
<gene>
    <name evidence="6" type="primary">azoR</name>
    <name evidence="8" type="ORF">GA0061102_1001291</name>
</gene>
<dbReference type="Proteomes" id="UP000199435">
    <property type="component" value="Unassembled WGS sequence"/>
</dbReference>
<keyword evidence="2 6" id="KW-0288">FMN</keyword>
<name>A0A1C3U0K5_9HYPH</name>
<protein>
    <recommendedName>
        <fullName evidence="6">FMN dependent NADH:quinone oxidoreductase</fullName>
        <ecNumber evidence="6">1.6.5.-</ecNumber>
    </recommendedName>
    <alternativeName>
        <fullName evidence="6">Azo-dye reductase</fullName>
    </alternativeName>
    <alternativeName>
        <fullName evidence="6">FMN-dependent NADH-azo compound oxidoreductase</fullName>
    </alternativeName>
    <alternativeName>
        <fullName evidence="6">FMN-dependent NADH-azoreductase</fullName>
        <ecNumber evidence="6">1.7.1.17</ecNumber>
    </alternativeName>
</protein>
<dbReference type="InterPro" id="IPR029039">
    <property type="entry name" value="Flavoprotein-like_sf"/>
</dbReference>
<feature type="binding site" evidence="6">
    <location>
        <begin position="16"/>
        <end position="18"/>
    </location>
    <ligand>
        <name>FMN</name>
        <dbReference type="ChEBI" id="CHEBI:58210"/>
    </ligand>
</feature>
<dbReference type="GO" id="GO:0016655">
    <property type="term" value="F:oxidoreductase activity, acting on NAD(P)H, quinone or similar compound as acceptor"/>
    <property type="evidence" value="ECO:0007669"/>
    <property type="project" value="InterPro"/>
</dbReference>
<evidence type="ECO:0000256" key="6">
    <source>
        <dbReference type="HAMAP-Rule" id="MF_01216"/>
    </source>
</evidence>
<dbReference type="GO" id="GO:0016652">
    <property type="term" value="F:oxidoreductase activity, acting on NAD(P)H as acceptor"/>
    <property type="evidence" value="ECO:0007669"/>
    <property type="project" value="UniProtKB-UniRule"/>
</dbReference>
<dbReference type="STRING" id="411945.GA0061102_1001291"/>
<dbReference type="PANTHER" id="PTHR43741:SF2">
    <property type="entry name" value="FMN-DEPENDENT NADH:QUINONE OXIDOREDUCTASE"/>
    <property type="match status" value="1"/>
</dbReference>
<feature type="domain" description="Flavodoxin-like fold" evidence="7">
    <location>
        <begin position="3"/>
        <end position="208"/>
    </location>
</feature>
<dbReference type="InterPro" id="IPR050104">
    <property type="entry name" value="FMN-dep_NADH:Q_OxRdtase_AzoR1"/>
</dbReference>
<evidence type="ECO:0000256" key="3">
    <source>
        <dbReference type="ARBA" id="ARBA00023002"/>
    </source>
</evidence>
<dbReference type="RefSeq" id="WP_092843332.1">
    <property type="nucleotide sequence ID" value="NZ_FMAH01000001.1"/>
</dbReference>